<dbReference type="GO" id="GO:0042157">
    <property type="term" value="P:lipoprotein metabolic process"/>
    <property type="evidence" value="ECO:0007669"/>
    <property type="project" value="TreeGrafter"/>
</dbReference>
<dbReference type="GeneID" id="107265987"/>
<evidence type="ECO:0000259" key="7">
    <source>
        <dbReference type="PROSITE" id="PS51211"/>
    </source>
</evidence>
<keyword evidence="2" id="KW-0813">Transport</keyword>
<evidence type="ECO:0000256" key="2">
    <source>
        <dbReference type="ARBA" id="ARBA00022448"/>
    </source>
</evidence>
<dbReference type="SUPFAM" id="SSF48431">
    <property type="entry name" value="Lipovitellin-phosvitin complex, superhelical domain"/>
    <property type="match status" value="1"/>
</dbReference>
<dbReference type="InterPro" id="IPR011030">
    <property type="entry name" value="Lipovitellin_superhlx_dom"/>
</dbReference>
<dbReference type="RefSeq" id="XP_015591481.1">
    <property type="nucleotide sequence ID" value="XM_015735995.2"/>
</dbReference>
<dbReference type="GO" id="GO:0005783">
    <property type="term" value="C:endoplasmic reticulum"/>
    <property type="evidence" value="ECO:0007669"/>
    <property type="project" value="UniProtKB-SubCell"/>
</dbReference>
<evidence type="ECO:0000256" key="6">
    <source>
        <dbReference type="SAM" id="SignalP"/>
    </source>
</evidence>
<dbReference type="Proteomes" id="UP000694920">
    <property type="component" value="Unplaced"/>
</dbReference>
<dbReference type="AlphaFoldDB" id="A0AAJ7FH29"/>
<feature type="chain" id="PRO_5044708802" evidence="6">
    <location>
        <begin position="26"/>
        <end position="893"/>
    </location>
</feature>
<sequence length="893" mass="97808">MAWPERPVAVTISLVSLLAFFGSYCQMAPAVAGTAPGWNLGKGLRYELTTTTLFKEVGPVKFGDVGFQLTGQVVVTALWKDPKDADAILLKIELISPQLWIKSRKAPEPEGFVEHSSKLDKSSKSPVFILWKNGEILAVYLDPSETVSNINLKRGLASLFQYRTLDGEFKERDASGLCSAIYNSAGPRSIRKQKIACEQSSLTPVQKHPNPIMDVDITSNRNSSYELTHALLLNSVIDYESHAMNLRGKQDVGTTVTSQRTLKLLPGTFEASPVQADSVKDAVALLEPSFRKTQIDLQPEPAICPESGCVTLEEMLEENREALDNSALGSVKSAVAFLKLIPLVRNAGPEELAKLLKSPRYRELKSQLYDLLGSAGTPAAHQAAMKILKQDERGDDTERYLWALSMSATPHADIAKDILRRSEETMQNDKISETLALTAAAMARQHGSPAVIERARASLEIGLDSCTGEECKLKFLRALRNLRSKVAIPTLLSYASNGTRAISVAAWRALGALPKEHLTKEVKIAAAKTFYQIGGPKRDSSARTLALDIILEADPSKEDLQGLVQYLSTNDSVYEVRKYLTQRMEQIAEKNSEFAKNLKEAFQTEGKKVMNYNALALKGLSTAFTRTFLNSPGSNGSLVTVQEVSSGLLKRGVVDVILESGKDRQSLFSLGLFAGGLGSFVSSSEDNSDSTDEDETATAGMDISFLGVGIRPFVFFSGQGELMGHVWSGTASERTPAFQTLTNLHRHKEFIPLSSGFIAEIDVDGAASFDLAGKIQLSLWSRNAQSLVEMGSGIAIRGASKIRSDFVQSTAEFSLSMEPKLELATDVDFSGSISLCMRLTQPRNTVRHNIYKIERIPGSRHKLRKTRRTKFGSPAKSYLLNRKNNEMCSKVFS</sequence>
<evidence type="ECO:0000313" key="8">
    <source>
        <dbReference type="Proteomes" id="UP000694920"/>
    </source>
</evidence>
<feature type="domain" description="Vitellogenin" evidence="7">
    <location>
        <begin position="38"/>
        <end position="653"/>
    </location>
</feature>
<evidence type="ECO:0000313" key="10">
    <source>
        <dbReference type="RefSeq" id="XP_015591482.1"/>
    </source>
</evidence>
<dbReference type="GO" id="GO:0016323">
    <property type="term" value="C:basolateral plasma membrane"/>
    <property type="evidence" value="ECO:0007669"/>
    <property type="project" value="TreeGrafter"/>
</dbReference>
<dbReference type="GO" id="GO:0005548">
    <property type="term" value="F:phospholipid transporter activity"/>
    <property type="evidence" value="ECO:0007669"/>
    <property type="project" value="InterPro"/>
</dbReference>
<evidence type="ECO:0000256" key="4">
    <source>
        <dbReference type="ARBA" id="ARBA00022824"/>
    </source>
</evidence>
<proteinExistence type="predicted"/>
<dbReference type="SMART" id="SM00638">
    <property type="entry name" value="LPD_N"/>
    <property type="match status" value="1"/>
</dbReference>
<dbReference type="PANTHER" id="PTHR13024:SF0">
    <property type="entry name" value="MICROSOMAL TRIACYLGLYCEROL TRANSFER PROTEIN"/>
    <property type="match status" value="1"/>
</dbReference>
<dbReference type="KEGG" id="ccin:107265987"/>
<evidence type="ECO:0000313" key="9">
    <source>
        <dbReference type="RefSeq" id="XP_015591481.1"/>
    </source>
</evidence>
<dbReference type="Pfam" id="PF19444">
    <property type="entry name" value="MTP_lip_bd"/>
    <property type="match status" value="1"/>
</dbReference>
<keyword evidence="3 6" id="KW-0732">Signal</keyword>
<dbReference type="GO" id="GO:0008289">
    <property type="term" value="F:lipid binding"/>
    <property type="evidence" value="ECO:0007669"/>
    <property type="project" value="InterPro"/>
</dbReference>
<evidence type="ECO:0000256" key="5">
    <source>
        <dbReference type="PROSITE-ProRule" id="PRU00557"/>
    </source>
</evidence>
<dbReference type="InterPro" id="IPR015816">
    <property type="entry name" value="Vitellinogen_b-sht_N"/>
</dbReference>
<dbReference type="InterPro" id="IPR045811">
    <property type="entry name" value="MTP_lip-bd"/>
</dbReference>
<keyword evidence="4" id="KW-0256">Endoplasmic reticulum</keyword>
<comment type="caution">
    <text evidence="5">Lacks conserved residue(s) required for the propagation of feature annotation.</text>
</comment>
<dbReference type="SUPFAM" id="SSF56968">
    <property type="entry name" value="Lipovitellin-phosvitin complex, beta-sheet shell regions"/>
    <property type="match status" value="1"/>
</dbReference>
<dbReference type="Gene3D" id="1.25.10.20">
    <property type="entry name" value="Vitellinogen, superhelical"/>
    <property type="match status" value="1"/>
</dbReference>
<reference evidence="9 10" key="1">
    <citation type="submission" date="2025-04" db="UniProtKB">
        <authorList>
            <consortium name="RefSeq"/>
        </authorList>
    </citation>
    <scope>IDENTIFICATION</scope>
</reference>
<name>A0AAJ7FH29_CEPCN</name>
<dbReference type="Gene3D" id="2.30.230.10">
    <property type="entry name" value="Lipovitellin, beta-sheet shell regions, chain A"/>
    <property type="match status" value="1"/>
</dbReference>
<dbReference type="PROSITE" id="PS51211">
    <property type="entry name" value="VITELLOGENIN"/>
    <property type="match status" value="1"/>
</dbReference>
<dbReference type="GO" id="GO:0005794">
    <property type="term" value="C:Golgi apparatus"/>
    <property type="evidence" value="ECO:0007669"/>
    <property type="project" value="TreeGrafter"/>
</dbReference>
<dbReference type="RefSeq" id="XP_015591482.1">
    <property type="nucleotide sequence ID" value="XM_015735996.2"/>
</dbReference>
<protein>
    <submittedName>
        <fullName evidence="9 10">Microsomal triglyceride transfer protein large subunit isoform X1</fullName>
    </submittedName>
</protein>
<evidence type="ECO:0000256" key="3">
    <source>
        <dbReference type="ARBA" id="ARBA00022729"/>
    </source>
</evidence>
<dbReference type="InterPro" id="IPR015819">
    <property type="entry name" value="Lipid_transp_b-sht_shell"/>
</dbReference>
<gene>
    <name evidence="9 10" type="primary">LOC107265987</name>
</gene>
<dbReference type="Pfam" id="PF01347">
    <property type="entry name" value="Vitellogenin_N"/>
    <property type="match status" value="1"/>
</dbReference>
<dbReference type="InterPro" id="IPR001747">
    <property type="entry name" value="Vitellogenin_N"/>
</dbReference>
<feature type="signal peptide" evidence="6">
    <location>
        <begin position="1"/>
        <end position="25"/>
    </location>
</feature>
<dbReference type="PANTHER" id="PTHR13024">
    <property type="entry name" value="MICROSOMAL TRIGLYCERIDE TRANSFER PROTEIN, LARGE SUBUNIT"/>
    <property type="match status" value="1"/>
</dbReference>
<comment type="subcellular location">
    <subcellularLocation>
        <location evidence="1">Endoplasmic reticulum</location>
    </subcellularLocation>
</comment>
<organism evidence="8 9">
    <name type="scientific">Cephus cinctus</name>
    <name type="common">Wheat stem sawfly</name>
    <dbReference type="NCBI Taxonomy" id="211228"/>
    <lineage>
        <taxon>Eukaryota</taxon>
        <taxon>Metazoa</taxon>
        <taxon>Ecdysozoa</taxon>
        <taxon>Arthropoda</taxon>
        <taxon>Hexapoda</taxon>
        <taxon>Insecta</taxon>
        <taxon>Pterygota</taxon>
        <taxon>Neoptera</taxon>
        <taxon>Endopterygota</taxon>
        <taxon>Hymenoptera</taxon>
        <taxon>Cephoidea</taxon>
        <taxon>Cephidae</taxon>
        <taxon>Cephus</taxon>
    </lineage>
</organism>
<accession>A0AAJ7FH29</accession>
<keyword evidence="8" id="KW-1185">Reference proteome</keyword>
<evidence type="ECO:0000256" key="1">
    <source>
        <dbReference type="ARBA" id="ARBA00004240"/>
    </source>
</evidence>
<dbReference type="CTD" id="35362"/>
<dbReference type="InterPro" id="IPR039988">
    <property type="entry name" value="MTTP"/>
</dbReference>